<proteinExistence type="predicted"/>
<dbReference type="Proteomes" id="UP000663879">
    <property type="component" value="Unassembled WGS sequence"/>
</dbReference>
<dbReference type="AlphaFoldDB" id="A0A813NY80"/>
<comment type="caution">
    <text evidence="1">The sequence shown here is derived from an EMBL/GenBank/DDBJ whole genome shotgun (WGS) entry which is preliminary data.</text>
</comment>
<reference evidence="1" key="1">
    <citation type="submission" date="2021-02" db="EMBL/GenBank/DDBJ databases">
        <authorList>
            <person name="Nowell W R."/>
        </authorList>
    </citation>
    <scope>NUCLEOTIDE SEQUENCE</scope>
    <source>
        <strain evidence="1">Ploen Becks lab</strain>
    </source>
</reference>
<protein>
    <submittedName>
        <fullName evidence="1">Uncharacterized protein</fullName>
    </submittedName>
</protein>
<dbReference type="EMBL" id="CAJNOC010000331">
    <property type="protein sequence ID" value="CAF0746278.1"/>
    <property type="molecule type" value="Genomic_DNA"/>
</dbReference>
<dbReference type="OrthoDB" id="1925699at2759"/>
<dbReference type="InterPro" id="IPR006616">
    <property type="entry name" value="DM9_repeat"/>
</dbReference>
<sequence>MEYIEAPSIQEIDHKLTFKQIKWLSKTKFEDLLSKGKQIHPFISNENNRNRFYIGKTIQHDLEEGVRLNNYHYYYHDNNARENEQNELNLEIIGTIFLNPETKQWQLNVAHNSGVIEIKKNFLVLSIEDPNSYQWITTNENKIPKYALRGCVDRVSNEYFYFGRTGFDSENPKYYQNDWIAYEHPTKVPNLFGKVHVGHSLMYVPYDNKELAYTIYDVLCIKPSPSRLKNLCRLELRNLLSHSNERIERINQNESKIFLPECLISFIKYPSYLSVGEYMLNGEKIIRKDGKFEMTIERDGKFVCKSIIANRDKLSQKDLIDQEDTQFKRIIAYGVHSVWLSRFQIVLYKLNNKIKVIHNFYDKSPEYALTIDDSDTPNFTVRPMNQLNFF</sequence>
<accession>A0A813NY80</accession>
<dbReference type="PANTHER" id="PTHR31649">
    <property type="entry name" value="AGAP009604-PA"/>
    <property type="match status" value="1"/>
</dbReference>
<name>A0A813NY80_9BILA</name>
<keyword evidence="2" id="KW-1185">Reference proteome</keyword>
<evidence type="ECO:0000313" key="1">
    <source>
        <dbReference type="EMBL" id="CAF0746278.1"/>
    </source>
</evidence>
<dbReference type="PANTHER" id="PTHR31649:SF1">
    <property type="entry name" value="FARNESOIC ACID O-METHYL TRANSFERASE DOMAIN-CONTAINING PROTEIN"/>
    <property type="match status" value="1"/>
</dbReference>
<gene>
    <name evidence="1" type="ORF">OXX778_LOCUS3666</name>
</gene>
<dbReference type="SMART" id="SM00696">
    <property type="entry name" value="DM9"/>
    <property type="match status" value="1"/>
</dbReference>
<evidence type="ECO:0000313" key="2">
    <source>
        <dbReference type="Proteomes" id="UP000663879"/>
    </source>
</evidence>
<organism evidence="1 2">
    <name type="scientific">Brachionus calyciflorus</name>
    <dbReference type="NCBI Taxonomy" id="104777"/>
    <lineage>
        <taxon>Eukaryota</taxon>
        <taxon>Metazoa</taxon>
        <taxon>Spiralia</taxon>
        <taxon>Gnathifera</taxon>
        <taxon>Rotifera</taxon>
        <taxon>Eurotatoria</taxon>
        <taxon>Monogononta</taxon>
        <taxon>Pseudotrocha</taxon>
        <taxon>Ploima</taxon>
        <taxon>Brachionidae</taxon>
        <taxon>Brachionus</taxon>
    </lineage>
</organism>